<organism evidence="3 4">
    <name type="scientific">Blastomyces percursus</name>
    <dbReference type="NCBI Taxonomy" id="1658174"/>
    <lineage>
        <taxon>Eukaryota</taxon>
        <taxon>Fungi</taxon>
        <taxon>Dikarya</taxon>
        <taxon>Ascomycota</taxon>
        <taxon>Pezizomycotina</taxon>
        <taxon>Eurotiomycetes</taxon>
        <taxon>Eurotiomycetidae</taxon>
        <taxon>Onygenales</taxon>
        <taxon>Ajellomycetaceae</taxon>
        <taxon>Blastomyces</taxon>
    </lineage>
</organism>
<keyword evidence="2" id="KW-0812">Transmembrane</keyword>
<dbReference type="Proteomes" id="UP000242791">
    <property type="component" value="Unassembled WGS sequence"/>
</dbReference>
<dbReference type="AlphaFoldDB" id="A0A1J9PPC7"/>
<evidence type="ECO:0000313" key="3">
    <source>
        <dbReference type="EMBL" id="OJD09699.1"/>
    </source>
</evidence>
<dbReference type="STRING" id="1658174.A0A1J9PPC7"/>
<proteinExistence type="predicted"/>
<keyword evidence="2" id="KW-1133">Transmembrane helix</keyword>
<protein>
    <submittedName>
        <fullName evidence="3">Uncharacterized protein</fullName>
    </submittedName>
</protein>
<feature type="transmembrane region" description="Helical" evidence="2">
    <location>
        <begin position="92"/>
        <end position="111"/>
    </location>
</feature>
<gene>
    <name evidence="3" type="ORF">ACJ73_10140</name>
</gene>
<comment type="caution">
    <text evidence="3">The sequence shown here is derived from an EMBL/GenBank/DDBJ whole genome shotgun (WGS) entry which is preliminary data.</text>
</comment>
<accession>A0A1J9PPC7</accession>
<evidence type="ECO:0000256" key="1">
    <source>
        <dbReference type="SAM" id="MobiDB-lite"/>
    </source>
</evidence>
<evidence type="ECO:0000313" key="4">
    <source>
        <dbReference type="Proteomes" id="UP000242791"/>
    </source>
</evidence>
<evidence type="ECO:0000256" key="2">
    <source>
        <dbReference type="SAM" id="Phobius"/>
    </source>
</evidence>
<dbReference type="VEuPathDB" id="FungiDB:ACJ73_10140"/>
<sequence length="184" mass="20289">MNILPVPPHVLRSFNVPTQSSIAAQLLPSGQGNSILLLNSNVVLKHIQDPTEAEHAAAVQHQLYKLQKGRALQGEKKRNIKSRSRWPSPPLLLLRLLSLLLLAPLLLSMIAKRMERSGPRDSSPMTTGLRHGLSPALQTRGPVDGRREILRASRALHGDLRELYGGEGRLGELAPLLFHTLAER</sequence>
<dbReference type="EMBL" id="LGTZ01003420">
    <property type="protein sequence ID" value="OJD09699.1"/>
    <property type="molecule type" value="Genomic_DNA"/>
</dbReference>
<keyword evidence="2" id="KW-0472">Membrane</keyword>
<feature type="region of interest" description="Disordered" evidence="1">
    <location>
        <begin position="116"/>
        <end position="141"/>
    </location>
</feature>
<reference evidence="3 4" key="1">
    <citation type="submission" date="2015-08" db="EMBL/GenBank/DDBJ databases">
        <title>Emmonsia species relationships and genome sequence.</title>
        <authorList>
            <person name="Cuomo C.A."/>
            <person name="Schwartz I.S."/>
            <person name="Kenyon C."/>
            <person name="De Hoog G.S."/>
            <person name="Govender N.P."/>
            <person name="Botha A."/>
            <person name="Moreno L."/>
            <person name="De Vries M."/>
            <person name="Munoz J.F."/>
            <person name="Stielow J.B."/>
        </authorList>
    </citation>
    <scope>NUCLEOTIDE SEQUENCE [LARGE SCALE GENOMIC DNA]</scope>
    <source>
        <strain evidence="3 4">EI222</strain>
    </source>
</reference>
<keyword evidence="4" id="KW-1185">Reference proteome</keyword>
<name>A0A1J9PPC7_9EURO</name>